<organism evidence="7 8">
    <name type="scientific">Ruminiclostridium papyrosolvens DSM 2782</name>
    <dbReference type="NCBI Taxonomy" id="588581"/>
    <lineage>
        <taxon>Bacteria</taxon>
        <taxon>Bacillati</taxon>
        <taxon>Bacillota</taxon>
        <taxon>Clostridia</taxon>
        <taxon>Eubacteriales</taxon>
        <taxon>Oscillospiraceae</taxon>
        <taxon>Ruminiclostridium</taxon>
    </lineage>
</organism>
<dbReference type="PANTHER" id="PTHR43027:SF2">
    <property type="entry name" value="TRANSPORT PERMEASE PROTEIN"/>
    <property type="match status" value="1"/>
</dbReference>
<feature type="transmembrane region" description="Helical" evidence="5">
    <location>
        <begin position="129"/>
        <end position="152"/>
    </location>
</feature>
<evidence type="ECO:0000313" key="8">
    <source>
        <dbReference type="Proteomes" id="UP000003860"/>
    </source>
</evidence>
<reference evidence="7" key="2">
    <citation type="submission" date="2011-01" db="EMBL/GenBank/DDBJ databases">
        <title>The Non-contiguous Finished genome of Clostridium papyrosolvens.</title>
        <authorList>
            <person name="Lucas S."/>
            <person name="Copeland A."/>
            <person name="Lapidus A."/>
            <person name="Cheng J.-F."/>
            <person name="Goodwin L."/>
            <person name="Pitluck S."/>
            <person name="Misra M."/>
            <person name="Chertkov O."/>
            <person name="Detter J.C."/>
            <person name="Han C."/>
            <person name="Tapia R."/>
            <person name="Land M."/>
            <person name="Hauser L."/>
            <person name="Kyrpides N."/>
            <person name="Ivanova N."/>
            <person name="Pagani I."/>
            <person name="Mouttaki H."/>
            <person name="He Z."/>
            <person name="Zhou J."/>
            <person name="Hemme C.L."/>
            <person name="Woyke T."/>
        </authorList>
    </citation>
    <scope>NUCLEOTIDE SEQUENCE [LARGE SCALE GENOMIC DNA]</scope>
    <source>
        <strain evidence="7">DSM 2782</strain>
    </source>
</reference>
<dbReference type="GO" id="GO:0005886">
    <property type="term" value="C:plasma membrane"/>
    <property type="evidence" value="ECO:0007669"/>
    <property type="project" value="UniProtKB-SubCell"/>
</dbReference>
<dbReference type="AlphaFoldDB" id="F1TF72"/>
<keyword evidence="5" id="KW-0813">Transport</keyword>
<feature type="transmembrane region" description="Helical" evidence="5">
    <location>
        <begin position="55"/>
        <end position="73"/>
    </location>
</feature>
<name>F1TF72_9FIRM</name>
<keyword evidence="4 5" id="KW-0472">Membrane</keyword>
<protein>
    <recommendedName>
        <fullName evidence="5">Transport permease protein</fullName>
    </recommendedName>
</protein>
<gene>
    <name evidence="7" type="ORF">Cpap_1205</name>
</gene>
<accession>F1TF72</accession>
<evidence type="ECO:0000256" key="1">
    <source>
        <dbReference type="ARBA" id="ARBA00004141"/>
    </source>
</evidence>
<feature type="transmembrane region" description="Helical" evidence="5">
    <location>
        <begin position="215"/>
        <end position="237"/>
    </location>
</feature>
<dbReference type="InterPro" id="IPR047817">
    <property type="entry name" value="ABC2_TM_bact-type"/>
</dbReference>
<keyword evidence="5" id="KW-1003">Cell membrane</keyword>
<comment type="similarity">
    <text evidence="5">Belongs to the ABC-2 integral membrane protein family.</text>
</comment>
<dbReference type="GO" id="GO:0140359">
    <property type="term" value="F:ABC-type transporter activity"/>
    <property type="evidence" value="ECO:0007669"/>
    <property type="project" value="InterPro"/>
</dbReference>
<sequence>MKAFLTYLWIQFKIDIREKGTLLTFYVVPLAFFLVMGAVFSSITPEAKNTLSASMGIFAATMGAVLGIPTPFVKMKESGVLRAFRVNGIPGFAVLFIQIISAFLHLLIVSVIILVSAPLIFDAGLPQNYGMYFVSLIIFLITSISIGVLIGVTAKSHSIATMLSQAVFLPSLMLSGIMFPTSMLPKPLIWLGNIFPSTHAMKAFSTLAYNIKTDYSGAFALTIVALTGLIAFIISIWRFQVSGRESR</sequence>
<feature type="transmembrane region" description="Helical" evidence="5">
    <location>
        <begin position="94"/>
        <end position="117"/>
    </location>
</feature>
<comment type="caution">
    <text evidence="7">The sequence shown here is derived from an EMBL/GenBank/DDBJ whole genome shotgun (WGS) entry which is preliminary data.</text>
</comment>
<dbReference type="STRING" id="588581.Cpap_1205"/>
<dbReference type="EMBL" id="ACXX02000010">
    <property type="protein sequence ID" value="EGD47010.1"/>
    <property type="molecule type" value="Genomic_DNA"/>
</dbReference>
<keyword evidence="3 5" id="KW-1133">Transmembrane helix</keyword>
<dbReference type="OrthoDB" id="9781663at2"/>
<dbReference type="RefSeq" id="WP_004620592.1">
    <property type="nucleotide sequence ID" value="NZ_ACXX02000010.1"/>
</dbReference>
<reference evidence="7" key="1">
    <citation type="submission" date="2009-07" db="EMBL/GenBank/DDBJ databases">
        <authorList>
            <consortium name="US DOE Joint Genome Institute (JGI-PGF)"/>
            <person name="Lucas S."/>
            <person name="Copeland A."/>
            <person name="Lapidus A."/>
            <person name="Glavina del Rio T."/>
            <person name="Tice H."/>
            <person name="Bruce D."/>
            <person name="Goodwin L."/>
            <person name="Pitluck S."/>
            <person name="Larimer F."/>
            <person name="Land M.L."/>
            <person name="Mouttaki H."/>
            <person name="He Z."/>
            <person name="Zhou J."/>
            <person name="Hemme C.L."/>
        </authorList>
    </citation>
    <scope>NUCLEOTIDE SEQUENCE [LARGE SCALE GENOMIC DNA]</scope>
    <source>
        <strain evidence="7">DSM 2782</strain>
    </source>
</reference>
<keyword evidence="8" id="KW-1185">Reference proteome</keyword>
<dbReference type="PROSITE" id="PS51012">
    <property type="entry name" value="ABC_TM2"/>
    <property type="match status" value="1"/>
</dbReference>
<evidence type="ECO:0000256" key="5">
    <source>
        <dbReference type="RuleBase" id="RU361157"/>
    </source>
</evidence>
<evidence type="ECO:0000259" key="6">
    <source>
        <dbReference type="PROSITE" id="PS51012"/>
    </source>
</evidence>
<feature type="domain" description="ABC transmembrane type-2" evidence="6">
    <location>
        <begin position="16"/>
        <end position="242"/>
    </location>
</feature>
<dbReference type="InterPro" id="IPR013525">
    <property type="entry name" value="ABC2_TM"/>
</dbReference>
<evidence type="ECO:0000256" key="4">
    <source>
        <dbReference type="ARBA" id="ARBA00023136"/>
    </source>
</evidence>
<keyword evidence="2 5" id="KW-0812">Transmembrane</keyword>
<dbReference type="Pfam" id="PF01061">
    <property type="entry name" value="ABC2_membrane"/>
    <property type="match status" value="1"/>
</dbReference>
<evidence type="ECO:0000256" key="3">
    <source>
        <dbReference type="ARBA" id="ARBA00022989"/>
    </source>
</evidence>
<comment type="subcellular location">
    <subcellularLocation>
        <location evidence="5">Cell membrane</location>
        <topology evidence="5">Multi-pass membrane protein</topology>
    </subcellularLocation>
    <subcellularLocation>
        <location evidence="1">Membrane</location>
        <topology evidence="1">Multi-pass membrane protein</topology>
    </subcellularLocation>
</comment>
<dbReference type="eggNOG" id="COG0842">
    <property type="taxonomic scope" value="Bacteria"/>
</dbReference>
<dbReference type="Proteomes" id="UP000003860">
    <property type="component" value="Unassembled WGS sequence"/>
</dbReference>
<feature type="transmembrane region" description="Helical" evidence="5">
    <location>
        <begin position="159"/>
        <end position="179"/>
    </location>
</feature>
<dbReference type="InterPro" id="IPR052902">
    <property type="entry name" value="ABC-2_transporter"/>
</dbReference>
<evidence type="ECO:0000313" key="7">
    <source>
        <dbReference type="EMBL" id="EGD47010.1"/>
    </source>
</evidence>
<feature type="transmembrane region" description="Helical" evidence="5">
    <location>
        <begin position="21"/>
        <end position="43"/>
    </location>
</feature>
<proteinExistence type="inferred from homology"/>
<dbReference type="PANTHER" id="PTHR43027">
    <property type="entry name" value="DOXORUBICIN RESISTANCE ABC TRANSPORTER PERMEASE PROTEIN DRRC-RELATED"/>
    <property type="match status" value="1"/>
</dbReference>
<evidence type="ECO:0000256" key="2">
    <source>
        <dbReference type="ARBA" id="ARBA00022692"/>
    </source>
</evidence>